<evidence type="ECO:0000256" key="12">
    <source>
        <dbReference type="ARBA" id="ARBA00023018"/>
    </source>
</evidence>
<feature type="domain" description="Cadherin" evidence="25">
    <location>
        <begin position="225"/>
        <end position="332"/>
    </location>
</feature>
<keyword evidence="8" id="KW-0677">Repeat</keyword>
<keyword evidence="4" id="KW-0597">Phosphoprotein</keyword>
<comment type="subunit">
    <text evidence="20">The N-terminal extracellular domain forms homophilic interactions; these interactions activate p38 MAPK via TAOK2 and trigger endocytosis. Interacts with CDH2; this interaction may lead to CDH2 cointernalization. Interacts with CDH11. Interacts with TAOK2.</text>
</comment>
<feature type="compositionally biased region" description="Basic and acidic residues" evidence="23">
    <location>
        <begin position="2019"/>
        <end position="2033"/>
    </location>
</feature>
<feature type="region of interest" description="Disordered" evidence="23">
    <location>
        <begin position="1113"/>
        <end position="1136"/>
    </location>
</feature>
<name>A0A4Z2HMS8_9TELE</name>
<dbReference type="InterPro" id="IPR032675">
    <property type="entry name" value="LRR_dom_sf"/>
</dbReference>
<dbReference type="Gene3D" id="3.80.10.10">
    <property type="entry name" value="Ribonuclease Inhibitor"/>
    <property type="match status" value="2"/>
</dbReference>
<evidence type="ECO:0000256" key="17">
    <source>
        <dbReference type="ARBA" id="ARBA00034100"/>
    </source>
</evidence>
<feature type="domain" description="Cadherin" evidence="25">
    <location>
        <begin position="564"/>
        <end position="660"/>
    </location>
</feature>
<keyword evidence="5" id="KW-0433">Leucine-rich repeat</keyword>
<evidence type="ECO:0000256" key="10">
    <source>
        <dbReference type="ARBA" id="ARBA00022889"/>
    </source>
</evidence>
<evidence type="ECO:0000256" key="2">
    <source>
        <dbReference type="ARBA" id="ARBA00004279"/>
    </source>
</evidence>
<keyword evidence="14" id="KW-0325">Glycoprotein</keyword>
<dbReference type="InterPro" id="IPR015919">
    <property type="entry name" value="Cadherin-like_sf"/>
</dbReference>
<keyword evidence="11 24" id="KW-1133">Transmembrane helix</keyword>
<organism evidence="26 27">
    <name type="scientific">Liparis tanakae</name>
    <name type="common">Tanaka's snailfish</name>
    <dbReference type="NCBI Taxonomy" id="230148"/>
    <lineage>
        <taxon>Eukaryota</taxon>
        <taxon>Metazoa</taxon>
        <taxon>Chordata</taxon>
        <taxon>Craniata</taxon>
        <taxon>Vertebrata</taxon>
        <taxon>Euteleostomi</taxon>
        <taxon>Actinopterygii</taxon>
        <taxon>Neopterygii</taxon>
        <taxon>Teleostei</taxon>
        <taxon>Neoteleostei</taxon>
        <taxon>Acanthomorphata</taxon>
        <taxon>Eupercaria</taxon>
        <taxon>Perciformes</taxon>
        <taxon>Cottioidei</taxon>
        <taxon>Cottales</taxon>
        <taxon>Liparidae</taxon>
        <taxon>Liparis</taxon>
    </lineage>
</organism>
<dbReference type="SMART" id="SM00112">
    <property type="entry name" value="CA"/>
    <property type="match status" value="12"/>
</dbReference>
<dbReference type="PANTHER" id="PTHR24028">
    <property type="entry name" value="CADHERIN-87A"/>
    <property type="match status" value="1"/>
</dbReference>
<dbReference type="GO" id="GO:0030425">
    <property type="term" value="C:dendrite"/>
    <property type="evidence" value="ECO:0007669"/>
    <property type="project" value="UniProtKB-SubCell"/>
</dbReference>
<dbReference type="GO" id="GO:0005509">
    <property type="term" value="F:calcium ion binding"/>
    <property type="evidence" value="ECO:0007669"/>
    <property type="project" value="UniProtKB-UniRule"/>
</dbReference>
<dbReference type="PRINTS" id="PR00205">
    <property type="entry name" value="CADHERIN"/>
</dbReference>
<evidence type="ECO:0000256" key="19">
    <source>
        <dbReference type="ARBA" id="ARBA00056898"/>
    </source>
</evidence>
<feature type="transmembrane region" description="Helical" evidence="24">
    <location>
        <begin position="899"/>
        <end position="923"/>
    </location>
</feature>
<feature type="region of interest" description="Disordered" evidence="23">
    <location>
        <begin position="2176"/>
        <end position="2230"/>
    </location>
</feature>
<evidence type="ECO:0000256" key="15">
    <source>
        <dbReference type="ARBA" id="ARBA00023257"/>
    </source>
</evidence>
<evidence type="ECO:0000256" key="3">
    <source>
        <dbReference type="ARBA" id="ARBA00022475"/>
    </source>
</evidence>
<accession>A0A4Z2HMS8</accession>
<dbReference type="FunFam" id="2.60.40.60:FF:000007">
    <property type="entry name" value="Protocadherin alpha 2"/>
    <property type="match status" value="2"/>
</dbReference>
<dbReference type="InterPro" id="IPR020894">
    <property type="entry name" value="Cadherin_CS"/>
</dbReference>
<keyword evidence="16" id="KW-0966">Cell projection</keyword>
<dbReference type="PROSITE" id="PS50268">
    <property type="entry name" value="CADHERIN_2"/>
    <property type="match status" value="12"/>
</dbReference>
<evidence type="ECO:0000313" key="27">
    <source>
        <dbReference type="Proteomes" id="UP000314294"/>
    </source>
</evidence>
<evidence type="ECO:0000256" key="4">
    <source>
        <dbReference type="ARBA" id="ARBA00022553"/>
    </source>
</evidence>
<keyword evidence="7" id="KW-0732">Signal</keyword>
<dbReference type="FunFam" id="2.60.40.60:FF:000121">
    <property type="entry name" value="Protocadherin 17"/>
    <property type="match status" value="1"/>
</dbReference>
<dbReference type="EMBL" id="SRLO01000210">
    <property type="protein sequence ID" value="TNN67057.1"/>
    <property type="molecule type" value="Genomic_DNA"/>
</dbReference>
<feature type="compositionally biased region" description="Polar residues" evidence="23">
    <location>
        <begin position="1115"/>
        <end position="1136"/>
    </location>
</feature>
<evidence type="ECO:0000256" key="20">
    <source>
        <dbReference type="ARBA" id="ARBA00064553"/>
    </source>
</evidence>
<evidence type="ECO:0000256" key="5">
    <source>
        <dbReference type="ARBA" id="ARBA00022614"/>
    </source>
</evidence>
<feature type="domain" description="Cadherin" evidence="25">
    <location>
        <begin position="1187"/>
        <end position="1293"/>
    </location>
</feature>
<evidence type="ECO:0000256" key="23">
    <source>
        <dbReference type="SAM" id="MobiDB-lite"/>
    </source>
</evidence>
<dbReference type="Pfam" id="PF00028">
    <property type="entry name" value="Cadherin"/>
    <property type="match status" value="10"/>
</dbReference>
<dbReference type="GO" id="GO:0045211">
    <property type="term" value="C:postsynaptic membrane"/>
    <property type="evidence" value="ECO:0007669"/>
    <property type="project" value="UniProtKB-SubCell"/>
</dbReference>
<feature type="region of interest" description="Disordered" evidence="23">
    <location>
        <begin position="1021"/>
        <end position="1068"/>
    </location>
</feature>
<dbReference type="Gene3D" id="2.60.40.60">
    <property type="entry name" value="Cadherins"/>
    <property type="match status" value="12"/>
</dbReference>
<feature type="domain" description="Cadherin" evidence="25">
    <location>
        <begin position="1734"/>
        <end position="1843"/>
    </location>
</feature>
<feature type="compositionally biased region" description="Polar residues" evidence="23">
    <location>
        <begin position="1049"/>
        <end position="1066"/>
    </location>
</feature>
<comment type="function">
    <text evidence="19">Calcium-dependent cell-adhesion protein. May play a role in activity-induced synaptic reorganization underlying long term memory. Could be involved in CDH2 internalization through TAOK2/p38 MAPK pathway. In hippocampal neurons, may play a role in the down-regulation of dendritic spines, maybe through its action on CDH2 endocytosis.</text>
</comment>
<dbReference type="GO" id="GO:0042734">
    <property type="term" value="C:presynaptic membrane"/>
    <property type="evidence" value="ECO:0007669"/>
    <property type="project" value="UniProtKB-SubCell"/>
</dbReference>
<keyword evidence="3" id="KW-1003">Cell membrane</keyword>
<feature type="domain" description="Cadherin" evidence="25">
    <location>
        <begin position="1294"/>
        <end position="1404"/>
    </location>
</feature>
<feature type="domain" description="Cadherin" evidence="25">
    <location>
        <begin position="442"/>
        <end position="549"/>
    </location>
</feature>
<keyword evidence="13 24" id="KW-0472">Membrane</keyword>
<feature type="region of interest" description="Disordered" evidence="23">
    <location>
        <begin position="2269"/>
        <end position="2288"/>
    </location>
</feature>
<proteinExistence type="predicted"/>
<dbReference type="Pfam" id="PF08266">
    <property type="entry name" value="Cadherin_2"/>
    <property type="match status" value="2"/>
</dbReference>
<evidence type="ECO:0000256" key="14">
    <source>
        <dbReference type="ARBA" id="ARBA00023180"/>
    </source>
</evidence>
<dbReference type="PANTHER" id="PTHR24028:SF41">
    <property type="entry name" value="PROTOCADHERIN-17"/>
    <property type="match status" value="1"/>
</dbReference>
<evidence type="ECO:0000256" key="21">
    <source>
        <dbReference type="ARBA" id="ARBA00067805"/>
    </source>
</evidence>
<dbReference type="FunFam" id="2.60.40.60:FF:000042">
    <property type="entry name" value="protocadherin-19 isoform X1"/>
    <property type="match status" value="1"/>
</dbReference>
<dbReference type="InterPro" id="IPR013164">
    <property type="entry name" value="Cadherin_N"/>
</dbReference>
<feature type="transmembrane region" description="Helical" evidence="24">
    <location>
        <begin position="2550"/>
        <end position="2574"/>
    </location>
</feature>
<evidence type="ECO:0000256" key="24">
    <source>
        <dbReference type="SAM" id="Phobius"/>
    </source>
</evidence>
<feature type="domain" description="Cadherin" evidence="25">
    <location>
        <begin position="1405"/>
        <end position="1512"/>
    </location>
</feature>
<keyword evidence="27" id="KW-1185">Reference proteome</keyword>
<comment type="caution">
    <text evidence="26">The sequence shown here is derived from an EMBL/GenBank/DDBJ whole genome shotgun (WGS) entry which is preliminary data.</text>
</comment>
<dbReference type="OrthoDB" id="6252479at2759"/>
<keyword evidence="12" id="KW-0770">Synapse</keyword>
<feature type="region of interest" description="Disordered" evidence="23">
    <location>
        <begin position="2019"/>
        <end position="2049"/>
    </location>
</feature>
<dbReference type="FunFam" id="2.60.40.60:FF:000001">
    <property type="entry name" value="Protocadherin alpha 2"/>
    <property type="match status" value="2"/>
</dbReference>
<feature type="domain" description="Cadherin" evidence="25">
    <location>
        <begin position="333"/>
        <end position="441"/>
    </location>
</feature>
<evidence type="ECO:0000256" key="22">
    <source>
        <dbReference type="PROSITE-ProRule" id="PRU00043"/>
    </source>
</evidence>
<feature type="domain" description="Cadherin" evidence="25">
    <location>
        <begin position="777"/>
        <end position="881"/>
    </location>
</feature>
<dbReference type="FunFam" id="2.60.40.60:FF:000003">
    <property type="entry name" value="Protocadherin alpha 2"/>
    <property type="match status" value="1"/>
</dbReference>
<dbReference type="PROSITE" id="PS00232">
    <property type="entry name" value="CADHERIN_1"/>
    <property type="match status" value="6"/>
</dbReference>
<protein>
    <recommendedName>
        <fullName evidence="21">Protocadherin-8</fullName>
    </recommendedName>
</protein>
<dbReference type="GO" id="GO:0009653">
    <property type="term" value="P:anatomical structure morphogenesis"/>
    <property type="evidence" value="ECO:0007669"/>
    <property type="project" value="UniProtKB-ARBA"/>
</dbReference>
<evidence type="ECO:0000256" key="9">
    <source>
        <dbReference type="ARBA" id="ARBA00022837"/>
    </source>
</evidence>
<feature type="domain" description="Cadherin" evidence="25">
    <location>
        <begin position="661"/>
        <end position="771"/>
    </location>
</feature>
<evidence type="ECO:0000256" key="8">
    <source>
        <dbReference type="ARBA" id="ARBA00022737"/>
    </source>
</evidence>
<dbReference type="InterPro" id="IPR050174">
    <property type="entry name" value="Protocadherin/Cadherin-CA"/>
</dbReference>
<dbReference type="InterPro" id="IPR000483">
    <property type="entry name" value="Cys-rich_flank_reg_C"/>
</dbReference>
<reference evidence="26 27" key="1">
    <citation type="submission" date="2019-03" db="EMBL/GenBank/DDBJ databases">
        <title>First draft genome of Liparis tanakae, snailfish: a comprehensive survey of snailfish specific genes.</title>
        <authorList>
            <person name="Kim W."/>
            <person name="Song I."/>
            <person name="Jeong J.-H."/>
            <person name="Kim D."/>
            <person name="Kim S."/>
            <person name="Ryu S."/>
            <person name="Song J.Y."/>
            <person name="Lee S.K."/>
        </authorList>
    </citation>
    <scope>NUCLEOTIDE SEQUENCE [LARGE SCALE GENOMIC DNA]</scope>
    <source>
        <tissue evidence="26">Muscle</tissue>
    </source>
</reference>
<keyword evidence="6 24" id="KW-0812">Transmembrane</keyword>
<evidence type="ECO:0000256" key="11">
    <source>
        <dbReference type="ARBA" id="ARBA00022989"/>
    </source>
</evidence>
<evidence type="ECO:0000256" key="16">
    <source>
        <dbReference type="ARBA" id="ARBA00023273"/>
    </source>
</evidence>
<dbReference type="SUPFAM" id="SSF52058">
    <property type="entry name" value="L domain-like"/>
    <property type="match status" value="2"/>
</dbReference>
<evidence type="ECO:0000313" key="26">
    <source>
        <dbReference type="EMBL" id="TNN67057.1"/>
    </source>
</evidence>
<feature type="domain" description="Cadherin" evidence="25">
    <location>
        <begin position="1514"/>
        <end position="1618"/>
    </location>
</feature>
<evidence type="ECO:0000256" key="1">
    <source>
        <dbReference type="ARBA" id="ARBA00004251"/>
    </source>
</evidence>
<feature type="compositionally biased region" description="Polar residues" evidence="23">
    <location>
        <begin position="2182"/>
        <end position="2194"/>
    </location>
</feature>
<sequence length="2885" mass="316991">MVALQVQFAKSKVAILWFHTGSDGRIGKKWSWPYSVQWTWLFTPESLSEVLISATRLSLSAPSLMYAMPVAVEVIGVMLISGTLSLTSVTWIMILHTEGVGLGPRSVACTSSSYVFLSSKSTVLLSLDPTSASAAGSSGMRDPTAAFSEISTIDSLFGNSGELSLMSFISTSTHKILDFNTQPAWDCCADGFVCLLHFVTPQGFCKMAELWLWMVLSLFVYSAQSTTTRYFTYEEDAPGTEIGNLSQDLKIDPADDPDTSFRFMQENNSSAIDLRESDGVLRVAQLIDREQLCPRSPRCFIAFDVVAFSKEKFQLIHVEIEVQDINDHAPHFPRNETHLEIVENVPLGSRFPLQVALDQDVGDHYIQSYTMSASTHFAVEVRHRDDGVKFAELVLVRELDREVEDCFTLRVTATDGGEPARSGSMVVHVSVLDFNDNSPTFEHSSLKVELHEDVPVGHRVLRVHAVDPDHGVNGEVTYAFADGLSAEAGRVFQVDPFSGDVTLKALVDFEKKRSYELNVIASDSGTHSVPSSCKLVIDILDVNDNAPQINIKPMTSSTDGVAYITEAAAEESFVALISTSDRDSGSNGYVRVSLIGHEHFTLQQAYGDSFMIITSTTLDREKMPEYNLTVIAEDLGSPPFKTVRQYSIRVTDENDNPPLFSKSLFEVSVLENNIPGSYVTTVVARDPDVGKNAKVSYKLIDSEVTGGALMSTYVSVDSLSGSLYTLRSFDYETLQQIELVIQAEDRGSPSLSSTSTIRIKVVDLNDNYPRFTFPVLVNHSADIPLPSNAPAGYLALRVSAEDEDEGVNGELRYQIVQGDPQLFTMNKDTGEIALKQWLTSEIGDVLEMKIAVSDNGGYPLGSSATIRFVVSDTQPSEDHIFIVLRSSDDEEGSGLDGSLIVIIMLGGGCALLLIAIMVVVVTCKLSRGGRSRGSKREACRSLFDGRPVPMLGSTEPNTYTAQRGFFHERTSSSLDDACLYEQRSGDSETKMFLPSKPFQATSVWQGDKYCLQVSGIGNSDQLSVKDSGKGDSDFNDSDSDVSGDGGKKNFSTFQPRLKGSSSTAKSLSGDCHSTYCAVPAQSSRGPTDNAYTIGFAPVPLFNTPHGYPHFWKDTYGTNRPNSGSSIQTSSKTGTLPSYLPQQQRQAGVGAPEIHTQSPTIVTVATASEVPSHCIKVLLPTAVTRALTLKNLNYSVPEEQGPGTVIGNIAKDAGYGTIERGKKSNFRVLENSAPHLVDVDPESGLIFTKQRIDRETLCRRNPKCQLSMEVFANDKEICMIKIDIQDINDNSPSFPSDHVNIDISENAAAGTRFPLTIAHDSDSGENGIKTYQVTRDDYNTFSLDLKVRGDGTIYPELVVQRPLDREDQSHHTLLLTAVDGGEYPRSGSMQINVRVTDSNDNSPVFEKSTYVIEIPENSPPGKVLIDLNATDQDEGSNGQVVYSFTGYASDRIQDLFSIDSNTGIIKVQGEIDYEVNPIIEFDVQAKDLGPNPIPGHCKITVKVLDKNDNSPIISFVSVRQGAISEAAPTESVIALVRVTDKDSGRNGQLQCRVLGNVPFRLQENNDNFYTLLTDRPLDREMKDEYNVTIVARDNGIPSLNYTKSFTVKILDENDNAPRFTKTLYVLQVPENNIPGEYLGSVLAHDPDVGRNGTVSYSILPSHIGEVSVYTYVSVNPTNGAIYASRSFNYEQTKSFEFKVQAKDGGSPHMESTSIVKVNILDVNDNLPVIILPLLQNDTAEIPVPRNVGIGYIVATVKAVDHDHGESGHLTYEITEGNDDHLFEMDPVGGEVRTAHALWEEVAPVVELVVKVTDHGKPPLSAVAKLIIKANTETAAGGGGSSPGGEQQQWDVSLPLIVTLCIISVMLLAVMTAIAVKSKHQDKETGNYNCRMAEYSNPPVGKGKKKRINKSDIMLVQSEMEERDSASRMNVVSSPSLITSPICFDYQSPLPLTLPRSEVMYLKTTPNSLTVPRAGGHSSFAGLSTDTPANRMSVIQTENFPSEPNYAGSRQPFVQSSTFKDAERASLRDSGHGDSDQADSDQDTNKGSHCDTSAREALKMKATAVNGQPFEQELPPANWPWLVSEEEQDKSVHCTDECRALGHSDRCWMPKLRVGSQADSADNRTNLFIPVGMDAMVETEIYGTISRGSRKTLSTFGKEQRDSTILVANVKPYLKSQRALSPPLQESPSVASSPTKSRVPLDLASQESKEEREGGSDSSAYGPPDGQCSPLHTELAEPSYLTRELRPKSLSGSLVHSAVIGQEYGGSDCAFDPRDSGYQSTGDEDRTTTKEHRDAIVYTSILQLDTDDKYVPLTHLDLRGNQLKVLPYSGLLEHMNSVVELQLEENPWNCSCELIALKTWLDSISYTALVGDVVCEFPFRLHGRDVDEVSKQELCPRRAIAEYEMPPLPHAITDAYHRTAPALVTASSTSSGIARSSSRPTKGPRHGVLDQLTALVQVDLFENPWDCSCSILELKMWLEQLSTGTVVNNVICGSPTRLAGEDMRYIKTTNLCPNNSDMLASVIPPSEESFPGSTITIETTLDSDTQYSAIPLSVMILALLFMFIVSVFVAAGFFVVMKKRHRKSQNEHNNSMNACISSLNMEYGLYKKGSIPKVRTSAGHLYEYVPPPSEATCRTTDQTPTDSKSVDGFQDFDELSGVYLAHSDEEAASNVISSECSVTAPEPLNKPSNQHQEDQCYYRDGLESEEHTCYSNTLPCRRLGHSSSQFASDFDARHRYMHPDRIQQTLLYCASPSTVYVEPNRSEYWELKAKLHIDPDYLEHGEPLPMAELYNPVARQLQLPPLHGMEAQQLLHWLSSGVKMYFQVDGASVRENHPLQYKLFSSEQILQSRFCLQNFWFPAHGLRQARIQVGALGWEKPQRAKGPQQFT</sequence>
<dbReference type="CDD" id="cd11304">
    <property type="entry name" value="Cadherin_repeat"/>
    <property type="match status" value="12"/>
</dbReference>
<gene>
    <name evidence="26" type="primary">PCDH17_2</name>
    <name evidence="26" type="ORF">EYF80_022703</name>
</gene>
<dbReference type="InterPro" id="IPR001611">
    <property type="entry name" value="Leu-rich_rpt"/>
</dbReference>
<dbReference type="GO" id="GO:0007156">
    <property type="term" value="P:homophilic cell adhesion via plasma membrane adhesion molecules"/>
    <property type="evidence" value="ECO:0007669"/>
    <property type="project" value="InterPro"/>
</dbReference>
<evidence type="ECO:0000256" key="7">
    <source>
        <dbReference type="ARBA" id="ARBA00022729"/>
    </source>
</evidence>
<dbReference type="InterPro" id="IPR002126">
    <property type="entry name" value="Cadherin-like_dom"/>
</dbReference>
<dbReference type="FunFam" id="2.60.40.60:FF:000117">
    <property type="entry name" value="protocadherin-8 isoform X1"/>
    <property type="match status" value="1"/>
</dbReference>
<evidence type="ECO:0000259" key="25">
    <source>
        <dbReference type="PROSITE" id="PS50268"/>
    </source>
</evidence>
<keyword evidence="15" id="KW-0628">Postsynaptic cell membrane</keyword>
<dbReference type="SUPFAM" id="SSF49313">
    <property type="entry name" value="Cadherin-like"/>
    <property type="match status" value="11"/>
</dbReference>
<dbReference type="FunFam" id="2.60.40.60:FF:000105">
    <property type="entry name" value="Protocadherin 17"/>
    <property type="match status" value="1"/>
</dbReference>
<dbReference type="FunFam" id="2.60.40.60:FF:000002">
    <property type="entry name" value="Protocadherin alpha 2"/>
    <property type="match status" value="2"/>
</dbReference>
<keyword evidence="10" id="KW-0130">Cell adhesion</keyword>
<keyword evidence="9 22" id="KW-0106">Calcium</keyword>
<dbReference type="Proteomes" id="UP000314294">
    <property type="component" value="Unassembled WGS sequence"/>
</dbReference>
<comment type="subcellular location">
    <subcellularLocation>
        <location evidence="1">Cell membrane</location>
        <topology evidence="1">Single-pass type I membrane protein</topology>
    </subcellularLocation>
    <subcellularLocation>
        <location evidence="2">Cell projection</location>
        <location evidence="2">Dendrite</location>
    </subcellularLocation>
    <subcellularLocation>
        <location evidence="17">Postsynaptic cell membrane</location>
    </subcellularLocation>
    <subcellularLocation>
        <location evidence="18">Presynaptic cell membrane</location>
    </subcellularLocation>
</comment>
<evidence type="ECO:0000256" key="18">
    <source>
        <dbReference type="ARBA" id="ARBA00034111"/>
    </source>
</evidence>
<dbReference type="SMART" id="SM00082">
    <property type="entry name" value="LRRCT"/>
    <property type="match status" value="2"/>
</dbReference>
<feature type="domain" description="Cadherin" evidence="25">
    <location>
        <begin position="1619"/>
        <end position="1728"/>
    </location>
</feature>
<dbReference type="PROSITE" id="PS51450">
    <property type="entry name" value="LRR"/>
    <property type="match status" value="1"/>
</dbReference>
<feature type="transmembrane region" description="Helical" evidence="24">
    <location>
        <begin position="1854"/>
        <end position="1874"/>
    </location>
</feature>
<evidence type="ECO:0000256" key="13">
    <source>
        <dbReference type="ARBA" id="ARBA00023136"/>
    </source>
</evidence>
<evidence type="ECO:0000256" key="6">
    <source>
        <dbReference type="ARBA" id="ARBA00022692"/>
    </source>
</evidence>